<protein>
    <submittedName>
        <fullName evidence="1">Uncharacterized protein</fullName>
    </submittedName>
</protein>
<name>A0A2V2YUY8_9BACL</name>
<reference evidence="1 2" key="1">
    <citation type="submission" date="2018-05" db="EMBL/GenBank/DDBJ databases">
        <title>Genomic Encyclopedia of Type Strains, Phase III (KMG-III): the genomes of soil and plant-associated and newly described type strains.</title>
        <authorList>
            <person name="Whitman W."/>
        </authorList>
    </citation>
    <scope>NUCLEOTIDE SEQUENCE [LARGE SCALE GENOMIC DNA]</scope>
    <source>
        <strain evidence="1 2">CECT 5696</strain>
    </source>
</reference>
<organism evidence="1 2">
    <name type="scientific">Paenibacillus cellulosilyticus</name>
    <dbReference type="NCBI Taxonomy" id="375489"/>
    <lineage>
        <taxon>Bacteria</taxon>
        <taxon>Bacillati</taxon>
        <taxon>Bacillota</taxon>
        <taxon>Bacilli</taxon>
        <taxon>Bacillales</taxon>
        <taxon>Paenibacillaceae</taxon>
        <taxon>Paenibacillus</taxon>
    </lineage>
</organism>
<comment type="caution">
    <text evidence="1">The sequence shown here is derived from an EMBL/GenBank/DDBJ whole genome shotgun (WGS) entry which is preliminary data.</text>
</comment>
<proteinExistence type="predicted"/>
<dbReference type="Proteomes" id="UP000246635">
    <property type="component" value="Unassembled WGS sequence"/>
</dbReference>
<accession>A0A2V2YUY8</accession>
<gene>
    <name evidence="1" type="ORF">DFQ01_11070</name>
</gene>
<dbReference type="RefSeq" id="WP_174812782.1">
    <property type="nucleotide sequence ID" value="NZ_CP054613.1"/>
</dbReference>
<dbReference type="EMBL" id="QGTQ01000010">
    <property type="protein sequence ID" value="PWW01180.1"/>
    <property type="molecule type" value="Genomic_DNA"/>
</dbReference>
<keyword evidence="2" id="KW-1185">Reference proteome</keyword>
<dbReference type="AlphaFoldDB" id="A0A2V2YUY8"/>
<evidence type="ECO:0000313" key="2">
    <source>
        <dbReference type="Proteomes" id="UP000246635"/>
    </source>
</evidence>
<evidence type="ECO:0000313" key="1">
    <source>
        <dbReference type="EMBL" id="PWW01180.1"/>
    </source>
</evidence>
<sequence length="53" mass="6124">MENSKNRPFPYEREIMELNDGEQLIIHLSGTAFVIRPATNEDLDMNHCGVMDM</sequence>